<dbReference type="EMBL" id="CP071091">
    <property type="protein sequence ID" value="QSQ16388.1"/>
    <property type="molecule type" value="Genomic_DNA"/>
</dbReference>
<keyword evidence="1" id="KW-0812">Transmembrane</keyword>
<feature type="transmembrane region" description="Helical" evidence="1">
    <location>
        <begin position="7"/>
        <end position="26"/>
    </location>
</feature>
<organism evidence="2 3">
    <name type="scientific">Myxococcus landrumensis</name>
    <dbReference type="NCBI Taxonomy" id="2813577"/>
    <lineage>
        <taxon>Bacteria</taxon>
        <taxon>Pseudomonadati</taxon>
        <taxon>Myxococcota</taxon>
        <taxon>Myxococcia</taxon>
        <taxon>Myxococcales</taxon>
        <taxon>Cystobacterineae</taxon>
        <taxon>Myxococcaceae</taxon>
        <taxon>Myxococcus</taxon>
    </lineage>
</organism>
<keyword evidence="1" id="KW-1133">Transmembrane helix</keyword>
<proteinExistence type="predicted"/>
<evidence type="ECO:0000256" key="1">
    <source>
        <dbReference type="SAM" id="Phobius"/>
    </source>
</evidence>
<accession>A0ABX7NJF0</accession>
<dbReference type="Proteomes" id="UP000663090">
    <property type="component" value="Chromosome"/>
</dbReference>
<sequence>MTGQTGRIAWAVTAWLVVVSGLHMWLNLDWSSLRNEWKTEETRKLNVAYIPVT</sequence>
<keyword evidence="3" id="KW-1185">Reference proteome</keyword>
<keyword evidence="1" id="KW-0472">Membrane</keyword>
<evidence type="ECO:0000313" key="3">
    <source>
        <dbReference type="Proteomes" id="UP000663090"/>
    </source>
</evidence>
<evidence type="ECO:0008006" key="4">
    <source>
        <dbReference type="Google" id="ProtNLM"/>
    </source>
</evidence>
<name>A0ABX7NJF0_9BACT</name>
<gene>
    <name evidence="2" type="ORF">JY572_10210</name>
</gene>
<dbReference type="RefSeq" id="WP_206718048.1">
    <property type="nucleotide sequence ID" value="NZ_CP071091.1"/>
</dbReference>
<reference evidence="2 3" key="1">
    <citation type="submission" date="2021-02" db="EMBL/GenBank/DDBJ databases">
        <title>De Novo genome assembly of isolated myxobacteria.</title>
        <authorList>
            <person name="Stevens D.C."/>
        </authorList>
    </citation>
    <scope>NUCLEOTIDE SEQUENCE [LARGE SCALE GENOMIC DNA]</scope>
    <source>
        <strain evidence="2 3">SCHIC003</strain>
    </source>
</reference>
<protein>
    <recommendedName>
        <fullName evidence="4">DUF4405 domain-containing protein</fullName>
    </recommendedName>
</protein>
<evidence type="ECO:0000313" key="2">
    <source>
        <dbReference type="EMBL" id="QSQ16388.1"/>
    </source>
</evidence>